<keyword evidence="4" id="KW-1185">Reference proteome</keyword>
<sequence length="307" mass="33958">MIGPRPRGRDKPQGPVGLRRDAEKVGGALPPLLAEAEHLAASVAMGFHGRRRAGHGENFWQYRQAVPGDPRSSVDWRRSGKSDQQFIREMEWEAAQTVHFWVDDALSMDYRDSDDVRARSKSERAALLALALALLLVKAGERVSLLGTDATQPRAGRTQLNRMALALGGAPRDDRPDYGVPPADRLIRGSRAVFFSDFLGDPEAMTPVLGHAADRGVRGSFVQVLDESEETFPFDGRVIFESMGGGSEFETQRARALKSAYAERLAARRGKLEDMARHLGWRVLFHRTSASPRQALLWLYMAVGARA</sequence>
<dbReference type="RefSeq" id="WP_343063247.1">
    <property type="nucleotide sequence ID" value="NZ_JACHFM010000002.1"/>
</dbReference>
<organism evidence="3 4">
    <name type="scientific">Amaricoccus macauensis</name>
    <dbReference type="NCBI Taxonomy" id="57001"/>
    <lineage>
        <taxon>Bacteria</taxon>
        <taxon>Pseudomonadati</taxon>
        <taxon>Pseudomonadota</taxon>
        <taxon>Alphaproteobacteria</taxon>
        <taxon>Rhodobacterales</taxon>
        <taxon>Paracoccaceae</taxon>
        <taxon>Amaricoccus</taxon>
    </lineage>
</organism>
<protein>
    <submittedName>
        <fullName evidence="3">Uncharacterized protein (DUF58 family)</fullName>
    </submittedName>
</protein>
<evidence type="ECO:0000259" key="2">
    <source>
        <dbReference type="Pfam" id="PF01882"/>
    </source>
</evidence>
<reference evidence="3 4" key="1">
    <citation type="submission" date="2020-08" db="EMBL/GenBank/DDBJ databases">
        <title>Genomic Encyclopedia of Type Strains, Phase IV (KMG-IV): sequencing the most valuable type-strain genomes for metagenomic binning, comparative biology and taxonomic classification.</title>
        <authorList>
            <person name="Goeker M."/>
        </authorList>
    </citation>
    <scope>NUCLEOTIDE SEQUENCE [LARGE SCALE GENOMIC DNA]</scope>
    <source>
        <strain evidence="3 4">DSM 101730</strain>
    </source>
</reference>
<comment type="caution">
    <text evidence="3">The sequence shown here is derived from an EMBL/GenBank/DDBJ whole genome shotgun (WGS) entry which is preliminary data.</text>
</comment>
<name>A0A840SN54_9RHOB</name>
<feature type="region of interest" description="Disordered" evidence="1">
    <location>
        <begin position="1"/>
        <end position="22"/>
    </location>
</feature>
<dbReference type="PANTHER" id="PTHR33608:SF6">
    <property type="entry name" value="BLL2464 PROTEIN"/>
    <property type="match status" value="1"/>
</dbReference>
<feature type="compositionally biased region" description="Basic and acidic residues" evidence="1">
    <location>
        <begin position="7"/>
        <end position="22"/>
    </location>
</feature>
<accession>A0A840SN54</accession>
<evidence type="ECO:0000313" key="4">
    <source>
        <dbReference type="Proteomes" id="UP000549457"/>
    </source>
</evidence>
<dbReference type="InterPro" id="IPR002881">
    <property type="entry name" value="DUF58"/>
</dbReference>
<gene>
    <name evidence="3" type="ORF">HNP73_001961</name>
</gene>
<proteinExistence type="predicted"/>
<evidence type="ECO:0000256" key="1">
    <source>
        <dbReference type="SAM" id="MobiDB-lite"/>
    </source>
</evidence>
<dbReference type="AlphaFoldDB" id="A0A840SN54"/>
<dbReference type="EMBL" id="JACHFM010000002">
    <property type="protein sequence ID" value="MBB5222025.1"/>
    <property type="molecule type" value="Genomic_DNA"/>
</dbReference>
<dbReference type="Pfam" id="PF01882">
    <property type="entry name" value="DUF58"/>
    <property type="match status" value="1"/>
</dbReference>
<feature type="domain" description="DUF58" evidence="2">
    <location>
        <begin position="61"/>
        <end position="269"/>
    </location>
</feature>
<evidence type="ECO:0000313" key="3">
    <source>
        <dbReference type="EMBL" id="MBB5222025.1"/>
    </source>
</evidence>
<dbReference type="Proteomes" id="UP000549457">
    <property type="component" value="Unassembled WGS sequence"/>
</dbReference>
<dbReference type="PANTHER" id="PTHR33608">
    <property type="entry name" value="BLL2464 PROTEIN"/>
    <property type="match status" value="1"/>
</dbReference>